<dbReference type="Pfam" id="PF02836">
    <property type="entry name" value="Glyco_hydro_2_C"/>
    <property type="match status" value="1"/>
</dbReference>
<dbReference type="Gene3D" id="2.60.120.260">
    <property type="entry name" value="Galactose-binding domain-like"/>
    <property type="match status" value="1"/>
</dbReference>
<feature type="domain" description="Glycoside hydrolase family 2" evidence="9">
    <location>
        <begin position="748"/>
        <end position="850"/>
    </location>
</feature>
<organism evidence="10 11">
    <name type="scientific">Thalassobacterium maritimum</name>
    <dbReference type="NCBI Taxonomy" id="3041265"/>
    <lineage>
        <taxon>Bacteria</taxon>
        <taxon>Pseudomonadati</taxon>
        <taxon>Verrucomicrobiota</taxon>
        <taxon>Opitutia</taxon>
        <taxon>Puniceicoccales</taxon>
        <taxon>Coraliomargaritaceae</taxon>
        <taxon>Thalassobacterium</taxon>
    </lineage>
</organism>
<feature type="signal peptide" evidence="4">
    <location>
        <begin position="1"/>
        <end position="32"/>
    </location>
</feature>
<dbReference type="RefSeq" id="WP_308948448.1">
    <property type="nucleotide sequence ID" value="NZ_JARXHW010000003.1"/>
</dbReference>
<protein>
    <submittedName>
        <fullName evidence="10">Beta-galactosidase GalB</fullName>
    </submittedName>
</protein>
<dbReference type="NCBIfam" id="NF041463">
    <property type="entry name" value="GalB"/>
    <property type="match status" value="1"/>
</dbReference>
<gene>
    <name evidence="10" type="primary">galB</name>
    <name evidence="10" type="ORF">QEH52_02630</name>
</gene>
<dbReference type="InterPro" id="IPR008979">
    <property type="entry name" value="Galactose-bd-like_sf"/>
</dbReference>
<dbReference type="Gene3D" id="3.20.20.80">
    <property type="entry name" value="Glycosidases"/>
    <property type="match status" value="1"/>
</dbReference>
<evidence type="ECO:0000256" key="1">
    <source>
        <dbReference type="ARBA" id="ARBA00007401"/>
    </source>
</evidence>
<evidence type="ECO:0000259" key="9">
    <source>
        <dbReference type="Pfam" id="PF18565"/>
    </source>
</evidence>
<dbReference type="InterPro" id="IPR006103">
    <property type="entry name" value="Glyco_hydro_2_cat"/>
</dbReference>
<keyword evidence="11" id="KW-1185">Reference proteome</keyword>
<dbReference type="Pfam" id="PF16355">
    <property type="entry name" value="DUF4982"/>
    <property type="match status" value="1"/>
</dbReference>
<evidence type="ECO:0000256" key="2">
    <source>
        <dbReference type="ARBA" id="ARBA00022801"/>
    </source>
</evidence>
<keyword evidence="2" id="KW-0378">Hydrolase</keyword>
<dbReference type="Pfam" id="PF18565">
    <property type="entry name" value="Glyco_hydro2_C5"/>
    <property type="match status" value="1"/>
</dbReference>
<evidence type="ECO:0000259" key="5">
    <source>
        <dbReference type="Pfam" id="PF00703"/>
    </source>
</evidence>
<accession>A0ABU1AQQ7</accession>
<feature type="chain" id="PRO_5045488454" evidence="4">
    <location>
        <begin position="33"/>
        <end position="855"/>
    </location>
</feature>
<keyword evidence="3" id="KW-0326">Glycosidase</keyword>
<comment type="caution">
    <text evidence="10">The sequence shown here is derived from an EMBL/GenBank/DDBJ whole genome shotgun (WGS) entry which is preliminary data.</text>
</comment>
<dbReference type="InterPro" id="IPR040605">
    <property type="entry name" value="Glyco_hydro2_dom5"/>
</dbReference>
<dbReference type="InterPro" id="IPR017853">
    <property type="entry name" value="GH"/>
</dbReference>
<feature type="domain" description="Glycoside hydrolase family 2 immunoglobulin-like beta-sandwich" evidence="5">
    <location>
        <begin position="203"/>
        <end position="316"/>
    </location>
</feature>
<dbReference type="Pfam" id="PF00703">
    <property type="entry name" value="Glyco_hydro_2"/>
    <property type="match status" value="1"/>
</dbReference>
<feature type="domain" description="DUF4982" evidence="8">
    <location>
        <begin position="677"/>
        <end position="735"/>
    </location>
</feature>
<keyword evidence="4" id="KW-0732">Signal</keyword>
<reference evidence="10 11" key="1">
    <citation type="submission" date="2023-04" db="EMBL/GenBank/DDBJ databases">
        <title>A novel bacteria isolated from coastal sediment.</title>
        <authorList>
            <person name="Liu X.-J."/>
            <person name="Du Z.-J."/>
        </authorList>
    </citation>
    <scope>NUCLEOTIDE SEQUENCE [LARGE SCALE GENOMIC DNA]</scope>
    <source>
        <strain evidence="10 11">SDUM461003</strain>
    </source>
</reference>
<dbReference type="PROSITE" id="PS00608">
    <property type="entry name" value="GLYCOSYL_HYDROL_F2_2"/>
    <property type="match status" value="1"/>
</dbReference>
<dbReference type="InterPro" id="IPR036156">
    <property type="entry name" value="Beta-gal/glucu_dom_sf"/>
</dbReference>
<dbReference type="PANTHER" id="PTHR42732">
    <property type="entry name" value="BETA-GALACTOSIDASE"/>
    <property type="match status" value="1"/>
</dbReference>
<evidence type="ECO:0000259" key="6">
    <source>
        <dbReference type="Pfam" id="PF02836"/>
    </source>
</evidence>
<feature type="domain" description="Glycoside hydrolase family 2 catalytic" evidence="6">
    <location>
        <begin position="324"/>
        <end position="503"/>
    </location>
</feature>
<comment type="similarity">
    <text evidence="1">Belongs to the glycosyl hydrolase 2 family.</text>
</comment>
<dbReference type="InterPro" id="IPR013783">
    <property type="entry name" value="Ig-like_fold"/>
</dbReference>
<sequence length="855" mass="96346">MLSPQHAWCKTPRFARILVLVLTVALTSALDAASVTRSVTSFNEDWRFARYGEMNYGSFLEEPAGLEKAPVDDSNWRELRLPHDWAIEGPFRDDLPNAEGKLPYMGIGWYRKTFTVPESDAGKQVFVEFDGAMSHSKVYLNDQYVGEWPYGYSSFRFDLTPHLKVGKENVLAVRLENKIRMSRWYPGAGIYRKVSLVKTAPVHIAHWGTYVTTPEVSVNSATVRIETTVRNHNKSAHPVELRHEVYEAGLKRVKVAETTTGKGSIAPDSTEVATATLELSKPKRWDVESPNLYLVVTSVLQNGKLVDSYETTFGVRTIKFTAEDGFHLNGRRVQLKGVCLHHDLGPLGAAFHTRAMERQLEIMQEMGANAIRTSHNPPAPELLELCDRMGILVIDEAFDSWAKGKTENSYHTLFEEWHEKDLVALVRRDRNHPSVIMWSTGNEVFELHSDEGKRISQRLTEIVHREDPTRPVTVGSNKSKPIMGDWKDSVDVIGANYNQGVYPIFLEKNPGYAIYGSETSSTTSSRGEYYFPVKEPRNRAQKLRGGARNNQISSYDLWGPGWSITPDEQFALLEKYPNFAGEFVWTGFDYIGEPTPFLAWDQTLDLNFKNEAEAKRAQEANKRLNKGKASSRSSYFGIVDLCGFPKDRYYLYQAHWRPDYPMAHILPHWTWPERIDEITPVYVYTSGDEAELFLNGESLGRRSKKQYEYRLKWNDVKYQPGELKVVAYKGGKPWAEQTMKTAGAPSQLSLSADRSTIKADGDDLSFITVRIEDSEGTMIPQAGDLIQFEITGPGEIVGLGNGDPTNHESFQGDQHSAFNGLCLAIVRTIDGQAGKITIKTRAKGLGESTLSLNSQ</sequence>
<evidence type="ECO:0000313" key="11">
    <source>
        <dbReference type="Proteomes" id="UP001225316"/>
    </source>
</evidence>
<dbReference type="SUPFAM" id="SSF49785">
    <property type="entry name" value="Galactose-binding domain-like"/>
    <property type="match status" value="1"/>
</dbReference>
<dbReference type="Pfam" id="PF02837">
    <property type="entry name" value="Glyco_hydro_2_N"/>
    <property type="match status" value="1"/>
</dbReference>
<dbReference type="InterPro" id="IPR006101">
    <property type="entry name" value="Glyco_hydro_2"/>
</dbReference>
<dbReference type="InterPro" id="IPR032311">
    <property type="entry name" value="DUF4982"/>
</dbReference>
<dbReference type="Proteomes" id="UP001225316">
    <property type="component" value="Unassembled WGS sequence"/>
</dbReference>
<evidence type="ECO:0000256" key="4">
    <source>
        <dbReference type="SAM" id="SignalP"/>
    </source>
</evidence>
<dbReference type="InterPro" id="IPR006104">
    <property type="entry name" value="Glyco_hydro_2_N"/>
</dbReference>
<dbReference type="InterPro" id="IPR051913">
    <property type="entry name" value="GH2_Domain-Containing"/>
</dbReference>
<dbReference type="InterPro" id="IPR023232">
    <property type="entry name" value="Glyco_hydro_2_AS"/>
</dbReference>
<dbReference type="PANTHER" id="PTHR42732:SF1">
    <property type="entry name" value="BETA-MANNOSIDASE"/>
    <property type="match status" value="1"/>
</dbReference>
<evidence type="ECO:0000259" key="7">
    <source>
        <dbReference type="Pfam" id="PF02837"/>
    </source>
</evidence>
<dbReference type="EMBL" id="JARXHW010000003">
    <property type="protein sequence ID" value="MDQ8206388.1"/>
    <property type="molecule type" value="Genomic_DNA"/>
</dbReference>
<proteinExistence type="inferred from homology"/>
<dbReference type="SUPFAM" id="SSF49303">
    <property type="entry name" value="beta-Galactosidase/glucuronidase domain"/>
    <property type="match status" value="1"/>
</dbReference>
<name>A0ABU1AQQ7_9BACT</name>
<evidence type="ECO:0000313" key="10">
    <source>
        <dbReference type="EMBL" id="MDQ8206388.1"/>
    </source>
</evidence>
<dbReference type="InterPro" id="IPR048229">
    <property type="entry name" value="GalB-like"/>
</dbReference>
<dbReference type="SUPFAM" id="SSF51445">
    <property type="entry name" value="(Trans)glycosidases"/>
    <property type="match status" value="1"/>
</dbReference>
<dbReference type="PRINTS" id="PR00132">
    <property type="entry name" value="GLHYDRLASE2"/>
</dbReference>
<evidence type="ECO:0000256" key="3">
    <source>
        <dbReference type="ARBA" id="ARBA00023295"/>
    </source>
</evidence>
<dbReference type="Gene3D" id="2.60.40.10">
    <property type="entry name" value="Immunoglobulins"/>
    <property type="match status" value="3"/>
</dbReference>
<feature type="domain" description="Glycosyl hydrolases family 2 sugar binding" evidence="7">
    <location>
        <begin position="104"/>
        <end position="199"/>
    </location>
</feature>
<evidence type="ECO:0000259" key="8">
    <source>
        <dbReference type="Pfam" id="PF16355"/>
    </source>
</evidence>
<dbReference type="InterPro" id="IPR006102">
    <property type="entry name" value="Ig-like_GH2"/>
</dbReference>